<feature type="transmembrane region" description="Helical" evidence="1">
    <location>
        <begin position="258"/>
        <end position="279"/>
    </location>
</feature>
<feature type="transmembrane region" description="Helical" evidence="1">
    <location>
        <begin position="40"/>
        <end position="62"/>
    </location>
</feature>
<evidence type="ECO:0000313" key="4">
    <source>
        <dbReference type="Proteomes" id="UP000663891"/>
    </source>
</evidence>
<protein>
    <recommendedName>
        <fullName evidence="5">Transmembrane protein</fullName>
    </recommendedName>
</protein>
<keyword evidence="1" id="KW-0812">Transmembrane</keyword>
<evidence type="ECO:0000256" key="1">
    <source>
        <dbReference type="SAM" id="Phobius"/>
    </source>
</evidence>
<keyword evidence="1" id="KW-1133">Transmembrane helix</keyword>
<dbReference type="AlphaFoldDB" id="A0A813PZ22"/>
<evidence type="ECO:0000313" key="2">
    <source>
        <dbReference type="EMBL" id="CAF0760928.1"/>
    </source>
</evidence>
<dbReference type="InterPro" id="IPR019169">
    <property type="entry name" value="Transmembrane_26"/>
</dbReference>
<keyword evidence="1" id="KW-0472">Membrane</keyword>
<feature type="transmembrane region" description="Helical" evidence="1">
    <location>
        <begin position="187"/>
        <end position="209"/>
    </location>
</feature>
<sequence length="291" mass="34195">MNKSKKKTTVVIRWFAARLICLTHLIISIFLLVSTKFAHYLFFIPIIGIGLVLLEILIFSLLKFRSQYSFFLLLTYSIFIISSIWILELYKINNLTAHKDHQTNVEISSITSYDSDPSEDNFYLSNKSLWSEIQIQAYIFIIVILKGLCETKDHRLDIVIRTWTTALDILDFIDLLNHPKLYSDYRFVYITLTIWSISCFQFIIQISTIKKIFINRNYHRLATIITYSLLSMIITDIPYLIIRLYAIFGVRKHDYTSYFLVFKNIVVITLQTADVWMAFNKTTKKIISTSV</sequence>
<gene>
    <name evidence="3" type="ORF">OKA104_LOCUS24540</name>
    <name evidence="2" type="ORF">VCS650_LOCUS1803</name>
</gene>
<feature type="transmembrane region" description="Helical" evidence="1">
    <location>
        <begin position="12"/>
        <end position="34"/>
    </location>
</feature>
<feature type="transmembrane region" description="Helical" evidence="1">
    <location>
        <begin position="221"/>
        <end position="246"/>
    </location>
</feature>
<dbReference type="PANTHER" id="PTHR22168">
    <property type="entry name" value="TMEM26 PROTEIN"/>
    <property type="match status" value="1"/>
</dbReference>
<evidence type="ECO:0008006" key="5">
    <source>
        <dbReference type="Google" id="ProtNLM"/>
    </source>
</evidence>
<dbReference type="Proteomes" id="UP000663891">
    <property type="component" value="Unassembled WGS sequence"/>
</dbReference>
<dbReference type="EMBL" id="CAJNON010000009">
    <property type="protein sequence ID" value="CAF0760928.1"/>
    <property type="molecule type" value="Genomic_DNA"/>
</dbReference>
<dbReference type="Proteomes" id="UP000663881">
    <property type="component" value="Unassembled WGS sequence"/>
</dbReference>
<dbReference type="OrthoDB" id="10035009at2759"/>
<dbReference type="PANTHER" id="PTHR22168:SF3">
    <property type="entry name" value="TRANSMEMBRANE PROTEIN 26"/>
    <property type="match status" value="1"/>
</dbReference>
<accession>A0A813PZ22</accession>
<comment type="caution">
    <text evidence="2">The sequence shown here is derived from an EMBL/GenBank/DDBJ whole genome shotgun (WGS) entry which is preliminary data.</text>
</comment>
<name>A0A813PZ22_9BILA</name>
<reference evidence="2" key="1">
    <citation type="submission" date="2021-02" db="EMBL/GenBank/DDBJ databases">
        <authorList>
            <person name="Nowell W R."/>
        </authorList>
    </citation>
    <scope>NUCLEOTIDE SEQUENCE</scope>
</reference>
<dbReference type="Pfam" id="PF09772">
    <property type="entry name" value="Tmem26"/>
    <property type="match status" value="1"/>
</dbReference>
<evidence type="ECO:0000313" key="3">
    <source>
        <dbReference type="EMBL" id="CAF3907614.1"/>
    </source>
</evidence>
<organism evidence="2 4">
    <name type="scientific">Adineta steineri</name>
    <dbReference type="NCBI Taxonomy" id="433720"/>
    <lineage>
        <taxon>Eukaryota</taxon>
        <taxon>Metazoa</taxon>
        <taxon>Spiralia</taxon>
        <taxon>Gnathifera</taxon>
        <taxon>Rotifera</taxon>
        <taxon>Eurotatoria</taxon>
        <taxon>Bdelloidea</taxon>
        <taxon>Adinetida</taxon>
        <taxon>Adinetidae</taxon>
        <taxon>Adineta</taxon>
    </lineage>
</organism>
<proteinExistence type="predicted"/>
<dbReference type="EMBL" id="CAJOAY010001973">
    <property type="protein sequence ID" value="CAF3907614.1"/>
    <property type="molecule type" value="Genomic_DNA"/>
</dbReference>
<feature type="transmembrane region" description="Helical" evidence="1">
    <location>
        <begin position="69"/>
        <end position="87"/>
    </location>
</feature>